<name>A0ACC2WAK8_9TREE</name>
<comment type="caution">
    <text evidence="1">The sequence shown here is derived from an EMBL/GenBank/DDBJ whole genome shotgun (WGS) entry which is preliminary data.</text>
</comment>
<proteinExistence type="predicted"/>
<evidence type="ECO:0000313" key="2">
    <source>
        <dbReference type="Proteomes" id="UP001227268"/>
    </source>
</evidence>
<accession>A0ACC2WAK8</accession>
<organism evidence="1 2">
    <name type="scientific">Naganishia friedmannii</name>
    <dbReference type="NCBI Taxonomy" id="89922"/>
    <lineage>
        <taxon>Eukaryota</taxon>
        <taxon>Fungi</taxon>
        <taxon>Dikarya</taxon>
        <taxon>Basidiomycota</taxon>
        <taxon>Agaricomycotina</taxon>
        <taxon>Tremellomycetes</taxon>
        <taxon>Filobasidiales</taxon>
        <taxon>Filobasidiaceae</taxon>
        <taxon>Naganishia</taxon>
    </lineage>
</organism>
<protein>
    <submittedName>
        <fullName evidence="1">Uncharacterized protein</fullName>
    </submittedName>
</protein>
<gene>
    <name evidence="1" type="ORF">QFC21_000108</name>
</gene>
<keyword evidence="2" id="KW-1185">Reference proteome</keyword>
<dbReference type="EMBL" id="JASBWT010000001">
    <property type="protein sequence ID" value="KAJ9108788.1"/>
    <property type="molecule type" value="Genomic_DNA"/>
</dbReference>
<reference evidence="1" key="1">
    <citation type="submission" date="2023-04" db="EMBL/GenBank/DDBJ databases">
        <title>Draft Genome sequencing of Naganishia species isolated from polar environments using Oxford Nanopore Technology.</title>
        <authorList>
            <person name="Leo P."/>
            <person name="Venkateswaran K."/>
        </authorList>
    </citation>
    <scope>NUCLEOTIDE SEQUENCE</scope>
    <source>
        <strain evidence="1">MNA-CCFEE 5423</strain>
    </source>
</reference>
<dbReference type="Proteomes" id="UP001227268">
    <property type="component" value="Unassembled WGS sequence"/>
</dbReference>
<evidence type="ECO:0000313" key="1">
    <source>
        <dbReference type="EMBL" id="KAJ9108788.1"/>
    </source>
</evidence>
<sequence length="659" mass="72857">MTENTGATVDMRANGTGDRLRADIPETMSTAGIGMSGKMIVDMVSESLKVAETGRRAREPGQQQPTVKNLENTNVPHPTLLPDEPADLEALLEERRRKRRELLERLAGTQSGVNSAAPSSVEGTTSVQSNGSTADIRASAANLGLSATSSDISTQAQPMGPSDEVFELGKATGNSDLEAQTLPEELRAETLDGEVQISAADYNPDDDRKLDNQRRKDHDTKVGNGQPQTTVSPKETADGVGEPKPPVAVEDDEYEEVEEDVEDDDFDMFAVDDAPKKKRKVLRKKSQSAKTVAVPAPVAATLVDNYDDSEGYYRITPGEVLDDGRYQITVNLGKGMFAQVMRAKILKASQPGEKVGQEVAIKVIRSQESMYVAGRKEAQILSKLVAADPDDKKHIVRLFRTFEHRGHFCLVTESLSMNMRDVIKRFGKDVGLNLRAVRAYAHQIFLALSLMKKCNVIHADLKPDNILVSENKAILKVCDLGSACDAAEHDITPYLVSRFYRAPEIILGLPYDDSLDMWSIGCTLYELYTGKILFPGKSNNHMLHLMMDLKGKFNHRMIKKAQFGPMHFDEGMNFVSVETDKITGQQFCKQDVSKTIVINKATRDLKSRLMPPSSVQMRMKDEDLKLLTSFVDLLDKTLMLDPAKRISSREALLHPFLTG</sequence>